<dbReference type="Pfam" id="PF00501">
    <property type="entry name" value="AMP-binding"/>
    <property type="match status" value="1"/>
</dbReference>
<dbReference type="eggNOG" id="KOG1176">
    <property type="taxonomic scope" value="Eukaryota"/>
</dbReference>
<dbReference type="KEGG" id="dpx:DAPPUDRAFT_303375"/>
<dbReference type="InterPro" id="IPR025110">
    <property type="entry name" value="AMP-bd_C"/>
</dbReference>
<dbReference type="Gene3D" id="3.30.300.30">
    <property type="match status" value="1"/>
</dbReference>
<reference evidence="5 6" key="1">
    <citation type="journal article" date="2011" name="Science">
        <title>The ecoresponsive genome of Daphnia pulex.</title>
        <authorList>
            <person name="Colbourne J.K."/>
            <person name="Pfrender M.E."/>
            <person name="Gilbert D."/>
            <person name="Thomas W.K."/>
            <person name="Tucker A."/>
            <person name="Oakley T.H."/>
            <person name="Tokishita S."/>
            <person name="Aerts A."/>
            <person name="Arnold G.J."/>
            <person name="Basu M.K."/>
            <person name="Bauer D.J."/>
            <person name="Caceres C.E."/>
            <person name="Carmel L."/>
            <person name="Casola C."/>
            <person name="Choi J.H."/>
            <person name="Detter J.C."/>
            <person name="Dong Q."/>
            <person name="Dusheyko S."/>
            <person name="Eads B.D."/>
            <person name="Frohlich T."/>
            <person name="Geiler-Samerotte K.A."/>
            <person name="Gerlach D."/>
            <person name="Hatcher P."/>
            <person name="Jogdeo S."/>
            <person name="Krijgsveld J."/>
            <person name="Kriventseva E.V."/>
            <person name="Kultz D."/>
            <person name="Laforsch C."/>
            <person name="Lindquist E."/>
            <person name="Lopez J."/>
            <person name="Manak J.R."/>
            <person name="Muller J."/>
            <person name="Pangilinan J."/>
            <person name="Patwardhan R.P."/>
            <person name="Pitluck S."/>
            <person name="Pritham E.J."/>
            <person name="Rechtsteiner A."/>
            <person name="Rho M."/>
            <person name="Rogozin I.B."/>
            <person name="Sakarya O."/>
            <person name="Salamov A."/>
            <person name="Schaack S."/>
            <person name="Shapiro H."/>
            <person name="Shiga Y."/>
            <person name="Skalitzky C."/>
            <person name="Smith Z."/>
            <person name="Souvorov A."/>
            <person name="Sung W."/>
            <person name="Tang Z."/>
            <person name="Tsuchiya D."/>
            <person name="Tu H."/>
            <person name="Vos H."/>
            <person name="Wang M."/>
            <person name="Wolf Y.I."/>
            <person name="Yamagata H."/>
            <person name="Yamada T."/>
            <person name="Ye Y."/>
            <person name="Shaw J.R."/>
            <person name="Andrews J."/>
            <person name="Crease T.J."/>
            <person name="Tang H."/>
            <person name="Lucas S.M."/>
            <person name="Robertson H.M."/>
            <person name="Bork P."/>
            <person name="Koonin E.V."/>
            <person name="Zdobnov E.M."/>
            <person name="Grigoriev I.V."/>
            <person name="Lynch M."/>
            <person name="Boore J.L."/>
        </authorList>
    </citation>
    <scope>NUCLEOTIDE SEQUENCE [LARGE SCALE GENOMIC DNA]</scope>
</reference>
<dbReference type="PANTHER" id="PTHR24096">
    <property type="entry name" value="LONG-CHAIN-FATTY-ACID--COA LIGASE"/>
    <property type="match status" value="1"/>
</dbReference>
<dbReference type="HOGENOM" id="CLU_698810_0_0_1"/>
<dbReference type="Gene3D" id="3.40.50.980">
    <property type="match status" value="2"/>
</dbReference>
<evidence type="ECO:0008006" key="7">
    <source>
        <dbReference type="Google" id="ProtNLM"/>
    </source>
</evidence>
<gene>
    <name evidence="5" type="ORF">DAPPUDRAFT_303375</name>
</gene>
<evidence type="ECO:0000259" key="3">
    <source>
        <dbReference type="Pfam" id="PF00501"/>
    </source>
</evidence>
<evidence type="ECO:0000313" key="5">
    <source>
        <dbReference type="EMBL" id="EFX65951.1"/>
    </source>
</evidence>
<comment type="subcellular location">
    <subcellularLocation>
        <location evidence="1">Peroxisome</location>
    </subcellularLocation>
</comment>
<dbReference type="AlphaFoldDB" id="E9HQM0"/>
<name>E9HQM0_DAPPU</name>
<evidence type="ECO:0000313" key="6">
    <source>
        <dbReference type="Proteomes" id="UP000000305"/>
    </source>
</evidence>
<evidence type="ECO:0000256" key="1">
    <source>
        <dbReference type="ARBA" id="ARBA00004275"/>
    </source>
</evidence>
<dbReference type="GO" id="GO:0016405">
    <property type="term" value="F:CoA-ligase activity"/>
    <property type="evidence" value="ECO:0000318"/>
    <property type="project" value="GO_Central"/>
</dbReference>
<feature type="domain" description="AMP-binding enzyme C-terminal" evidence="4">
    <location>
        <begin position="296"/>
        <end position="352"/>
    </location>
</feature>
<dbReference type="PhylomeDB" id="E9HQM0"/>
<dbReference type="Proteomes" id="UP000000305">
    <property type="component" value="Unassembled WGS sequence"/>
</dbReference>
<feature type="domain" description="AMP-dependent synthetase/ligase" evidence="3">
    <location>
        <begin position="66"/>
        <end position="156"/>
    </location>
</feature>
<keyword evidence="2" id="KW-0576">Peroxisome</keyword>
<evidence type="ECO:0000256" key="2">
    <source>
        <dbReference type="ARBA" id="ARBA00023140"/>
    </source>
</evidence>
<dbReference type="PANTHER" id="PTHR24096:SF422">
    <property type="entry name" value="BCDNA.GH02901"/>
    <property type="match status" value="1"/>
</dbReference>
<dbReference type="InterPro" id="IPR045851">
    <property type="entry name" value="AMP-bd_C_sf"/>
</dbReference>
<sequence>MSMHLRSSLRRAHLLANKTNICPAASISSQNFALGSAIQPVMERSPSPKECRMRCFRTSIHLQHGLMSQAARRFGSALTRMGFKKDDVMGIVSPNVPEFSIAMFGSAGAGMPVALVNPAYTADEIARQMTLVGATALFGVAEMTETLKGVAQLCPTIQRVILLGLPKNVMLTHSTVGKNVQQYLHPEGTNNRPATVMMSPLGNKKLGSCGALFSRTQAKVMDLETGERALGLYEDGELFVTGPQVMKGYYKNQKATDKMIRADGWLRTGDVGHYDEDGHFFIVDWLKELIKVAPAELEEILTTHPAIKEAAVIGIPDERAGELPRAYIVKKPGMESVSDFDIHAFIDAKVSATSKSRAASSFAPQSPGTTWARFSDENCESSMSITLASKRVAAF</sequence>
<dbReference type="EMBL" id="GL732722">
    <property type="protein sequence ID" value="EFX65951.1"/>
    <property type="molecule type" value="Genomic_DNA"/>
</dbReference>
<keyword evidence="6" id="KW-1185">Reference proteome</keyword>
<dbReference type="FunCoup" id="E9HQM0">
    <property type="interactions" value="265"/>
</dbReference>
<dbReference type="Pfam" id="PF13193">
    <property type="entry name" value="AMP-binding_C"/>
    <property type="match status" value="1"/>
</dbReference>
<dbReference type="OrthoDB" id="10253869at2759"/>
<dbReference type="STRING" id="6669.E9HQM0"/>
<evidence type="ECO:0000259" key="4">
    <source>
        <dbReference type="Pfam" id="PF13193"/>
    </source>
</evidence>
<dbReference type="OMA" id="DENCESS"/>
<dbReference type="InterPro" id="IPR000873">
    <property type="entry name" value="AMP-dep_synth/lig_dom"/>
</dbReference>
<accession>E9HQM0</accession>
<dbReference type="Gene3D" id="2.30.38.10">
    <property type="entry name" value="Luciferase, Domain 3"/>
    <property type="match status" value="1"/>
</dbReference>
<organism evidence="5 6">
    <name type="scientific">Daphnia pulex</name>
    <name type="common">Water flea</name>
    <dbReference type="NCBI Taxonomy" id="6669"/>
    <lineage>
        <taxon>Eukaryota</taxon>
        <taxon>Metazoa</taxon>
        <taxon>Ecdysozoa</taxon>
        <taxon>Arthropoda</taxon>
        <taxon>Crustacea</taxon>
        <taxon>Branchiopoda</taxon>
        <taxon>Diplostraca</taxon>
        <taxon>Cladocera</taxon>
        <taxon>Anomopoda</taxon>
        <taxon>Daphniidae</taxon>
        <taxon>Daphnia</taxon>
    </lineage>
</organism>
<dbReference type="SUPFAM" id="SSF56801">
    <property type="entry name" value="Acetyl-CoA synthetase-like"/>
    <property type="match status" value="1"/>
</dbReference>
<dbReference type="GO" id="GO:0005777">
    <property type="term" value="C:peroxisome"/>
    <property type="evidence" value="ECO:0007669"/>
    <property type="project" value="UniProtKB-SubCell"/>
</dbReference>
<protein>
    <recommendedName>
        <fullName evidence="7">AMP-dependent synthetase/ligase domain-containing protein</fullName>
    </recommendedName>
</protein>
<dbReference type="InParanoid" id="E9HQM0"/>
<proteinExistence type="predicted"/>